<dbReference type="Pfam" id="PF00172">
    <property type="entry name" value="Zn_clus"/>
    <property type="match status" value="1"/>
</dbReference>
<dbReference type="PROSITE" id="PS00463">
    <property type="entry name" value="ZN2_CY6_FUNGAL_1"/>
    <property type="match status" value="1"/>
</dbReference>
<accession>A0A553HMA4</accession>
<evidence type="ECO:0000256" key="2">
    <source>
        <dbReference type="ARBA" id="ARBA00022833"/>
    </source>
</evidence>
<protein>
    <recommendedName>
        <fullName evidence="7">Zn(2)-C6 fungal-type domain-containing protein</fullName>
    </recommendedName>
</protein>
<dbReference type="InterPro" id="IPR036864">
    <property type="entry name" value="Zn2-C6_fun-type_DNA-bd_sf"/>
</dbReference>
<dbReference type="Proteomes" id="UP000319160">
    <property type="component" value="Unassembled WGS sequence"/>
</dbReference>
<evidence type="ECO:0000256" key="5">
    <source>
        <dbReference type="ARBA" id="ARBA00023242"/>
    </source>
</evidence>
<feature type="domain" description="Zn(2)-C6 fungal-type" evidence="7">
    <location>
        <begin position="53"/>
        <end position="82"/>
    </location>
</feature>
<dbReference type="OrthoDB" id="5423818at2759"/>
<dbReference type="InterPro" id="IPR001138">
    <property type="entry name" value="Zn2Cys6_DnaBD"/>
</dbReference>
<evidence type="ECO:0000313" key="8">
    <source>
        <dbReference type="EMBL" id="TRX89089.1"/>
    </source>
</evidence>
<evidence type="ECO:0000256" key="3">
    <source>
        <dbReference type="ARBA" id="ARBA00023015"/>
    </source>
</evidence>
<feature type="region of interest" description="Disordered" evidence="6">
    <location>
        <begin position="464"/>
        <end position="486"/>
    </location>
</feature>
<keyword evidence="9" id="KW-1185">Reference proteome</keyword>
<dbReference type="AlphaFoldDB" id="A0A553HMA4"/>
<keyword evidence="4" id="KW-0804">Transcription</keyword>
<keyword evidence="3" id="KW-0805">Transcription regulation</keyword>
<keyword evidence="2" id="KW-0862">Zinc</keyword>
<dbReference type="PROSITE" id="PS50048">
    <property type="entry name" value="ZN2_CY6_FUNGAL_2"/>
    <property type="match status" value="1"/>
</dbReference>
<evidence type="ECO:0000256" key="6">
    <source>
        <dbReference type="SAM" id="MobiDB-lite"/>
    </source>
</evidence>
<name>A0A553HMA4_9PEZI</name>
<keyword evidence="5" id="KW-0539">Nucleus</keyword>
<dbReference type="PANTHER" id="PTHR47660:SF3">
    <property type="entry name" value="FINGER DOMAIN PROTEIN, PUTATIVE (AFU_ORTHOLOGUE AFUA_4G03310)-RELATED"/>
    <property type="match status" value="1"/>
</dbReference>
<gene>
    <name evidence="8" type="ORF">FHL15_010006</name>
</gene>
<feature type="compositionally biased region" description="Polar residues" evidence="6">
    <location>
        <begin position="465"/>
        <end position="476"/>
    </location>
</feature>
<evidence type="ECO:0000256" key="1">
    <source>
        <dbReference type="ARBA" id="ARBA00022723"/>
    </source>
</evidence>
<evidence type="ECO:0000259" key="7">
    <source>
        <dbReference type="PROSITE" id="PS50048"/>
    </source>
</evidence>
<dbReference type="GO" id="GO:0000981">
    <property type="term" value="F:DNA-binding transcription factor activity, RNA polymerase II-specific"/>
    <property type="evidence" value="ECO:0007669"/>
    <property type="project" value="InterPro"/>
</dbReference>
<sequence>MTIDTPMANDLDGSNSIHFCNLCNKPITRESAYKRHVAYCRRTVGKPKKRKRSCKQCHRAKAKCSFEIQCSRCTSKGFTCEYEKPALPLRGNEASITSSPSEASGSSPSDGTGSTYNAPIELPAFMGATTHLDLKIHTPPRTATELRTDPRFKDSALFLIEYIRTLPSMMSRRETLPDFVHGYWHEPELPTIFANCVHISRLWLNRTASPRDRELFYSAMDEESSRFMSRAGTANKEELTASLAMQNAYTMFVVLDNEMPQENVVPELEVRKSDVYRVTNIARQCFVSDSYDPFDIDKIGDPNETWEEFIYAESRRRCALFWFIASRVVDLNYATLCPPVVGYRGLALPAPETLWRARTREDWEAARAEAQERGQSPLYNSSLRTIGDLIDSRACISDPNRRREVSNWLASTDKLGLTLVVASTMTVGCEFEIQLPNELRAKLSMNYNLTDPPRSLREIRVNGEQDCTTATRTNDPPSRAGKENTGQDQCRLFKEFQVQSLKTHIQVATMAGLKDKSE</sequence>
<reference evidence="9" key="1">
    <citation type="submission" date="2019-06" db="EMBL/GenBank/DDBJ databases">
        <title>Draft genome sequence of the griseofulvin-producing fungus Xylaria cubensis strain G536.</title>
        <authorList>
            <person name="Mead M.E."/>
            <person name="Raja H.A."/>
            <person name="Steenwyk J.L."/>
            <person name="Knowles S.L."/>
            <person name="Oberlies N.H."/>
            <person name="Rokas A."/>
        </authorList>
    </citation>
    <scope>NUCLEOTIDE SEQUENCE [LARGE SCALE GENOMIC DNA]</scope>
    <source>
        <strain evidence="9">G536</strain>
    </source>
</reference>
<feature type="region of interest" description="Disordered" evidence="6">
    <location>
        <begin position="91"/>
        <end position="113"/>
    </location>
</feature>
<dbReference type="CDD" id="cd00067">
    <property type="entry name" value="GAL4"/>
    <property type="match status" value="1"/>
</dbReference>
<dbReference type="GO" id="GO:0008270">
    <property type="term" value="F:zinc ion binding"/>
    <property type="evidence" value="ECO:0007669"/>
    <property type="project" value="InterPro"/>
</dbReference>
<dbReference type="Gene3D" id="4.10.240.10">
    <property type="entry name" value="Zn(2)-C6 fungal-type DNA-binding domain"/>
    <property type="match status" value="1"/>
</dbReference>
<dbReference type="PANTHER" id="PTHR47660">
    <property type="entry name" value="TRANSCRIPTION FACTOR WITH C2H2 AND ZN(2)-CYS(6) DNA BINDING DOMAIN (EUROFUNG)-RELATED-RELATED"/>
    <property type="match status" value="1"/>
</dbReference>
<organism evidence="8 9">
    <name type="scientific">Xylaria flabelliformis</name>
    <dbReference type="NCBI Taxonomy" id="2512241"/>
    <lineage>
        <taxon>Eukaryota</taxon>
        <taxon>Fungi</taxon>
        <taxon>Dikarya</taxon>
        <taxon>Ascomycota</taxon>
        <taxon>Pezizomycotina</taxon>
        <taxon>Sordariomycetes</taxon>
        <taxon>Xylariomycetidae</taxon>
        <taxon>Xylariales</taxon>
        <taxon>Xylariaceae</taxon>
        <taxon>Xylaria</taxon>
    </lineage>
</organism>
<proteinExistence type="predicted"/>
<feature type="compositionally biased region" description="Low complexity" evidence="6">
    <location>
        <begin position="93"/>
        <end position="113"/>
    </location>
</feature>
<evidence type="ECO:0000256" key="4">
    <source>
        <dbReference type="ARBA" id="ARBA00023163"/>
    </source>
</evidence>
<dbReference type="STRING" id="2512241.A0A553HMA4"/>
<keyword evidence="1" id="KW-0479">Metal-binding</keyword>
<dbReference type="SUPFAM" id="SSF57701">
    <property type="entry name" value="Zn2/Cys6 DNA-binding domain"/>
    <property type="match status" value="1"/>
</dbReference>
<dbReference type="EMBL" id="VFLP01000074">
    <property type="protein sequence ID" value="TRX89089.1"/>
    <property type="molecule type" value="Genomic_DNA"/>
</dbReference>
<dbReference type="SMART" id="SM00066">
    <property type="entry name" value="GAL4"/>
    <property type="match status" value="1"/>
</dbReference>
<comment type="caution">
    <text evidence="8">The sequence shown here is derived from an EMBL/GenBank/DDBJ whole genome shotgun (WGS) entry which is preliminary data.</text>
</comment>
<evidence type="ECO:0000313" key="9">
    <source>
        <dbReference type="Proteomes" id="UP000319160"/>
    </source>
</evidence>